<sequence>MAEGFRWTRRGYRARLEPAEARLLRGLFKDVATLLSGRRDDAAEDSAAPARDAASTAPVPGRPDEGTTTAADSASEDASSSEQTGDEPTDGSGADGAFWSLVSGLSLGAATRQAPADPALLRLLPPSFGSPSGTGADDPGKAAADAQRDAEHRADAEDLLIDAKLADAERARELLRSTELRLDDAEALAFSRALNDVRLVLSARLGITDAQSAARVHSVDDWKHAADEQSAMALLYNFTSWLLESLMDQMLRGLPEDGREDVPGAEDPDAGEDIR</sequence>
<dbReference type="Proteomes" id="UP000297477">
    <property type="component" value="Unassembled WGS sequence"/>
</dbReference>
<dbReference type="Proteomes" id="UP000196230">
    <property type="component" value="Unassembled WGS sequence"/>
</dbReference>
<name>A0A1R4IGA8_9MICC</name>
<evidence type="ECO:0000313" key="4">
    <source>
        <dbReference type="Proteomes" id="UP000196230"/>
    </source>
</evidence>
<feature type="compositionally biased region" description="Low complexity" evidence="1">
    <location>
        <begin position="45"/>
        <end position="57"/>
    </location>
</feature>
<evidence type="ECO:0000256" key="1">
    <source>
        <dbReference type="SAM" id="MobiDB-lite"/>
    </source>
</evidence>
<evidence type="ECO:0000313" key="2">
    <source>
        <dbReference type="EMBL" id="SJN18861.1"/>
    </source>
</evidence>
<evidence type="ECO:0000313" key="5">
    <source>
        <dbReference type="Proteomes" id="UP000297477"/>
    </source>
</evidence>
<dbReference type="EMBL" id="SPKT01000001">
    <property type="protein sequence ID" value="TFI01526.1"/>
    <property type="molecule type" value="Genomic_DNA"/>
</dbReference>
<feature type="compositionally biased region" description="Low complexity" evidence="1">
    <location>
        <begin position="66"/>
        <end position="82"/>
    </location>
</feature>
<feature type="compositionally biased region" description="Acidic residues" evidence="1">
    <location>
        <begin position="263"/>
        <end position="275"/>
    </location>
</feature>
<feature type="region of interest" description="Disordered" evidence="1">
    <location>
        <begin position="121"/>
        <end position="153"/>
    </location>
</feature>
<dbReference type="OrthoDB" id="3268479at2"/>
<protein>
    <submittedName>
        <fullName evidence="3">DUF2017 family protein</fullName>
    </submittedName>
</protein>
<dbReference type="InterPro" id="IPR018561">
    <property type="entry name" value="AosR"/>
</dbReference>
<proteinExistence type="predicted"/>
<feature type="compositionally biased region" description="Low complexity" evidence="1">
    <location>
        <begin position="133"/>
        <end position="145"/>
    </location>
</feature>
<accession>A0A1R4IGA8</accession>
<feature type="region of interest" description="Disordered" evidence="1">
    <location>
        <begin position="39"/>
        <end position="95"/>
    </location>
</feature>
<evidence type="ECO:0000313" key="3">
    <source>
        <dbReference type="EMBL" id="TFI01526.1"/>
    </source>
</evidence>
<dbReference type="AlphaFoldDB" id="A0A1R4IGA8"/>
<dbReference type="Pfam" id="PF09438">
    <property type="entry name" value="DUF2017"/>
    <property type="match status" value="1"/>
</dbReference>
<organism evidence="2 4">
    <name type="scientific">Micrococcus lylae</name>
    <dbReference type="NCBI Taxonomy" id="1273"/>
    <lineage>
        <taxon>Bacteria</taxon>
        <taxon>Bacillati</taxon>
        <taxon>Actinomycetota</taxon>
        <taxon>Actinomycetes</taxon>
        <taxon>Micrococcales</taxon>
        <taxon>Micrococcaceae</taxon>
        <taxon>Micrococcus</taxon>
    </lineage>
</organism>
<keyword evidence="5" id="KW-1185">Reference proteome</keyword>
<gene>
    <name evidence="3" type="ORF">E4A49_00420</name>
    <name evidence="2" type="ORF">FM125_02280</name>
</gene>
<reference evidence="3 5" key="2">
    <citation type="submission" date="2019-03" db="EMBL/GenBank/DDBJ databases">
        <title>Reclassification of Micrococcus aloeverae and Micrococcus yunnanensis as later heterotypic synonyms of Micrococcus luteus.</title>
        <authorList>
            <person name="Huang C.-H."/>
        </authorList>
    </citation>
    <scope>NUCLEOTIDE SEQUENCE [LARGE SCALE GENOMIC DNA]</scope>
    <source>
        <strain evidence="3 5">BCRC 12151</strain>
    </source>
</reference>
<dbReference type="RefSeq" id="WP_067188823.1">
    <property type="nucleotide sequence ID" value="NZ_FUKP01000014.1"/>
</dbReference>
<reference evidence="2 4" key="1">
    <citation type="submission" date="2017-02" db="EMBL/GenBank/DDBJ databases">
        <authorList>
            <person name="Peterson S.W."/>
        </authorList>
    </citation>
    <scope>NUCLEOTIDE SEQUENCE [LARGE SCALE GENOMIC DNA]</scope>
    <source>
        <strain evidence="2 4">2B3F</strain>
    </source>
</reference>
<feature type="region of interest" description="Disordered" evidence="1">
    <location>
        <begin position="254"/>
        <end position="275"/>
    </location>
</feature>
<dbReference type="EMBL" id="FUKP01000014">
    <property type="protein sequence ID" value="SJN18861.1"/>
    <property type="molecule type" value="Genomic_DNA"/>
</dbReference>